<dbReference type="Proteomes" id="UP000070133">
    <property type="component" value="Unassembled WGS sequence"/>
</dbReference>
<dbReference type="EMBL" id="LFZN01000088">
    <property type="protein sequence ID" value="KXS99615.1"/>
    <property type="molecule type" value="Genomic_DNA"/>
</dbReference>
<dbReference type="PANTHER" id="PTHR33365">
    <property type="entry name" value="YALI0B05434P"/>
    <property type="match status" value="1"/>
</dbReference>
<name>A0A139HAZ9_9PEZI</name>
<evidence type="ECO:0000256" key="2">
    <source>
        <dbReference type="ARBA" id="ARBA00035112"/>
    </source>
</evidence>
<keyword evidence="4" id="KW-1185">Reference proteome</keyword>
<reference evidence="3 4" key="1">
    <citation type="submission" date="2015-07" db="EMBL/GenBank/DDBJ databases">
        <title>Comparative genomics of the Sigatoka disease complex on banana suggests a link between parallel evolutionary changes in Pseudocercospora fijiensis and Pseudocercospora eumusae and increased virulence on the banana host.</title>
        <authorList>
            <person name="Chang T.-C."/>
            <person name="Salvucci A."/>
            <person name="Crous P.W."/>
            <person name="Stergiopoulos I."/>
        </authorList>
    </citation>
    <scope>NUCLEOTIDE SEQUENCE [LARGE SCALE GENOMIC DNA]</scope>
    <source>
        <strain evidence="3 4">CBS 114824</strain>
    </source>
</reference>
<comment type="similarity">
    <text evidence="2">Belongs to the ustYa family.</text>
</comment>
<dbReference type="AlphaFoldDB" id="A0A139HAZ9"/>
<evidence type="ECO:0000313" key="3">
    <source>
        <dbReference type="EMBL" id="KXS99615.1"/>
    </source>
</evidence>
<organism evidence="3 4">
    <name type="scientific">Pseudocercospora eumusae</name>
    <dbReference type="NCBI Taxonomy" id="321146"/>
    <lineage>
        <taxon>Eukaryota</taxon>
        <taxon>Fungi</taxon>
        <taxon>Dikarya</taxon>
        <taxon>Ascomycota</taxon>
        <taxon>Pezizomycotina</taxon>
        <taxon>Dothideomycetes</taxon>
        <taxon>Dothideomycetidae</taxon>
        <taxon>Mycosphaerellales</taxon>
        <taxon>Mycosphaerellaceae</taxon>
        <taxon>Pseudocercospora</taxon>
    </lineage>
</organism>
<gene>
    <name evidence="3" type="ORF">AC578_9898</name>
</gene>
<comment type="pathway">
    <text evidence="1">Mycotoxin biosynthesis.</text>
</comment>
<dbReference type="InterPro" id="IPR021765">
    <property type="entry name" value="UstYa-like"/>
</dbReference>
<proteinExistence type="inferred from homology"/>
<evidence type="ECO:0000313" key="4">
    <source>
        <dbReference type="Proteomes" id="UP000070133"/>
    </source>
</evidence>
<dbReference type="PANTHER" id="PTHR33365:SF4">
    <property type="entry name" value="CYCLOCHLOROTINE BIOSYNTHESIS PROTEIN O"/>
    <property type="match status" value="1"/>
</dbReference>
<protein>
    <submittedName>
        <fullName evidence="3">Uncharacterized protein</fullName>
    </submittedName>
</protein>
<evidence type="ECO:0000256" key="1">
    <source>
        <dbReference type="ARBA" id="ARBA00004685"/>
    </source>
</evidence>
<dbReference type="Pfam" id="PF11807">
    <property type="entry name" value="UstYa"/>
    <property type="match status" value="1"/>
</dbReference>
<sequence>MPRLSGWKVSLRVANHRPLILLTPASTETYYSDLDGFKPDIYSMRNPNHKEEWKKIQDIGITIITEEEKSRLPGHRNTATFRGTESQGEGYVVHLEAFHQLHCLKALRGAFYGDWEELRQYEDPDFHADHCWSYLVQTTICHADVAVMPTFWMDWSHDYKAYFNITRQCRNFEKIAEWARTRKPKCDEEGKATLDRILAKGLITPGTGKCTP</sequence>
<dbReference type="OrthoDB" id="6132182at2759"/>
<comment type="caution">
    <text evidence="3">The sequence shown here is derived from an EMBL/GenBank/DDBJ whole genome shotgun (WGS) entry which is preliminary data.</text>
</comment>
<dbReference type="GO" id="GO:0043386">
    <property type="term" value="P:mycotoxin biosynthetic process"/>
    <property type="evidence" value="ECO:0007669"/>
    <property type="project" value="InterPro"/>
</dbReference>
<accession>A0A139HAZ9</accession>